<dbReference type="Proteomes" id="UP000239759">
    <property type="component" value="Unassembled WGS sequence"/>
</dbReference>
<evidence type="ECO:0000313" key="2">
    <source>
        <dbReference type="Proteomes" id="UP000239759"/>
    </source>
</evidence>
<organism evidence="1 2">
    <name type="scientific">Brevibacillus laterosporus</name>
    <name type="common">Bacillus laterosporus</name>
    <dbReference type="NCBI Taxonomy" id="1465"/>
    <lineage>
        <taxon>Bacteria</taxon>
        <taxon>Bacillati</taxon>
        <taxon>Bacillota</taxon>
        <taxon>Bacilli</taxon>
        <taxon>Bacillales</taxon>
        <taxon>Paenibacillaceae</taxon>
        <taxon>Brevibacillus</taxon>
    </lineage>
</organism>
<dbReference type="AlphaFoldDB" id="A0AAP8QGX7"/>
<evidence type="ECO:0000313" key="1">
    <source>
        <dbReference type="EMBL" id="PPB12888.1"/>
    </source>
</evidence>
<comment type="caution">
    <text evidence="1">The sequence shown here is derived from an EMBL/GenBank/DDBJ whole genome shotgun (WGS) entry which is preliminary data.</text>
</comment>
<dbReference type="EMBL" id="PRKQ01000001">
    <property type="protein sequence ID" value="PPB12888.1"/>
    <property type="molecule type" value="Genomic_DNA"/>
</dbReference>
<reference evidence="1 2" key="1">
    <citation type="submission" date="2018-02" db="EMBL/GenBank/DDBJ databases">
        <title>Comparative analysis of genomes of three Brevibacillus laterosporus strains producers of potent antimicrobials isolated from silage.</title>
        <authorList>
            <person name="Kojic M."/>
            <person name="Miljkovic M."/>
            <person name="Studholme D."/>
            <person name="Filipic B."/>
        </authorList>
    </citation>
    <scope>NUCLEOTIDE SEQUENCE [LARGE SCALE GENOMIC DNA]</scope>
    <source>
        <strain evidence="1 2">BGSP11</strain>
    </source>
</reference>
<accession>A0AAP8QGX7</accession>
<name>A0AAP8QGX7_BRELA</name>
<dbReference type="RefSeq" id="WP_104030289.1">
    <property type="nucleotide sequence ID" value="NZ_PRKQ01000001.1"/>
</dbReference>
<proteinExistence type="predicted"/>
<gene>
    <name evidence="1" type="ORF">C4A77_00445</name>
</gene>
<sequence length="96" mass="11010">MIKCPKFNSDDTKIHTEVIYTDSISFDWKKKGKGIKQIKHNIGNRALPYPEIRVFFDCNSCIYSSDNLNGFDTIEGNDEEVQLILHQINKSIMGKA</sequence>
<protein>
    <submittedName>
        <fullName evidence="1">Uncharacterized protein</fullName>
    </submittedName>
</protein>